<comment type="cofactor">
    <cofactor evidence="8">
        <name>heme</name>
        <dbReference type="ChEBI" id="CHEBI:30413"/>
    </cofactor>
    <text evidence="8">Binds 2 heme groups.</text>
</comment>
<comment type="PTM">
    <text evidence="8">Binds 2 heme groups per subunit.</text>
</comment>
<evidence type="ECO:0000313" key="12">
    <source>
        <dbReference type="Proteomes" id="UP000182248"/>
    </source>
</evidence>
<dbReference type="OrthoDB" id="9805202at2"/>
<dbReference type="GO" id="GO:0042597">
    <property type="term" value="C:periplasmic space"/>
    <property type="evidence" value="ECO:0007669"/>
    <property type="project" value="UniProtKB-SubCell"/>
</dbReference>
<feature type="binding site" description="covalent" evidence="8">
    <location>
        <position position="223"/>
    </location>
    <ligand>
        <name>heme c</name>
        <dbReference type="ChEBI" id="CHEBI:61717"/>
        <label>2</label>
    </ligand>
</feature>
<dbReference type="GO" id="GO:0004130">
    <property type="term" value="F:cytochrome-c peroxidase activity"/>
    <property type="evidence" value="ECO:0007669"/>
    <property type="project" value="TreeGrafter"/>
</dbReference>
<evidence type="ECO:0000256" key="2">
    <source>
        <dbReference type="ARBA" id="ARBA00022617"/>
    </source>
</evidence>
<evidence type="ECO:0000256" key="1">
    <source>
        <dbReference type="ARBA" id="ARBA00004418"/>
    </source>
</evidence>
<feature type="binding site" description="axial binding residue" evidence="9">
    <location>
        <position position="81"/>
    </location>
    <ligand>
        <name>heme c</name>
        <dbReference type="ChEBI" id="CHEBI:61717"/>
        <label>1</label>
    </ligand>
    <ligandPart>
        <name>Fe</name>
        <dbReference type="ChEBI" id="CHEBI:18248"/>
    </ligandPart>
</feature>
<dbReference type="Gene3D" id="1.10.760.10">
    <property type="entry name" value="Cytochrome c-like domain"/>
    <property type="match status" value="2"/>
</dbReference>
<comment type="subcellular location">
    <subcellularLocation>
        <location evidence="1">Periplasm</location>
    </subcellularLocation>
</comment>
<gene>
    <name evidence="11" type="ORF">SAMN02927921_01920</name>
</gene>
<accession>A0A1K1PPJ5</accession>
<dbReference type="PANTHER" id="PTHR30600">
    <property type="entry name" value="CYTOCHROME C PEROXIDASE-RELATED"/>
    <property type="match status" value="1"/>
</dbReference>
<dbReference type="Pfam" id="PF00034">
    <property type="entry name" value="Cytochrom_C"/>
    <property type="match status" value="1"/>
</dbReference>
<name>A0A1K1PPJ5_9FLAO</name>
<reference evidence="11 12" key="1">
    <citation type="submission" date="2016-11" db="EMBL/GenBank/DDBJ databases">
        <authorList>
            <person name="Jaros S."/>
            <person name="Januszkiewicz K."/>
            <person name="Wedrychowicz H."/>
        </authorList>
    </citation>
    <scope>NUCLEOTIDE SEQUENCE [LARGE SCALE GENOMIC DNA]</scope>
    <source>
        <strain evidence="11 12">CGMCC 1.12145</strain>
    </source>
</reference>
<dbReference type="Pfam" id="PF03150">
    <property type="entry name" value="CCP_MauG"/>
    <property type="match status" value="1"/>
</dbReference>
<dbReference type="GO" id="GO:0009055">
    <property type="term" value="F:electron transfer activity"/>
    <property type="evidence" value="ECO:0007669"/>
    <property type="project" value="InterPro"/>
</dbReference>
<evidence type="ECO:0000256" key="5">
    <source>
        <dbReference type="ARBA" id="ARBA00022764"/>
    </source>
</evidence>
<dbReference type="GO" id="GO:0020037">
    <property type="term" value="F:heme binding"/>
    <property type="evidence" value="ECO:0007669"/>
    <property type="project" value="InterPro"/>
</dbReference>
<evidence type="ECO:0000256" key="9">
    <source>
        <dbReference type="PIRSR" id="PIRSR000294-2"/>
    </source>
</evidence>
<feature type="binding site" description="axial binding residue" evidence="9">
    <location>
        <position position="224"/>
    </location>
    <ligand>
        <name>heme c</name>
        <dbReference type="ChEBI" id="CHEBI:61717"/>
        <label>2</label>
    </ligand>
    <ligandPart>
        <name>Fe</name>
        <dbReference type="ChEBI" id="CHEBI:18248"/>
    </ligandPart>
</feature>
<dbReference type="Proteomes" id="UP000182248">
    <property type="component" value="Unassembled WGS sequence"/>
</dbReference>
<dbReference type="GO" id="GO:0046872">
    <property type="term" value="F:metal ion binding"/>
    <property type="evidence" value="ECO:0007669"/>
    <property type="project" value="UniProtKB-KW"/>
</dbReference>
<keyword evidence="12" id="KW-1185">Reference proteome</keyword>
<keyword evidence="2 8" id="KW-0349">Heme</keyword>
<dbReference type="EMBL" id="FPJE01000009">
    <property type="protein sequence ID" value="SFW49608.1"/>
    <property type="molecule type" value="Genomic_DNA"/>
</dbReference>
<sequence length="344" mass="38975">MKNKRFPYYLLYIFLACTGCTTDDDGIGEDPEYTLRIPSHFPVPPEYPDNPMTTAGIELGEKLFFDTRLSGTNTVSCGTCHQPRLAFSEGSRLSVKGVSGKPLLRHVPTLINMAWADNGLFWDGGSTNLESQAFAPLAHEDEMFQNLDELITELREDPEYVSYFRRAFDSDIRINQVMKALAQYQRSLVSADSKYDSHIENGTPLTAIEKQGHQLFKNHCATCHTPGLFTDNDYHNNGLDATFGDTSHDEIYLGRYRVTRNREDLGKYKTPTLRNITVTAPYMHDGRFADLRSVLDFYDRDVQDSETLDPALKQNNRSGIALSEEDKSALIAFLHTLTDKTYVR</sequence>
<proteinExistence type="predicted"/>
<dbReference type="PROSITE" id="PS51007">
    <property type="entry name" value="CYTC"/>
    <property type="match status" value="1"/>
</dbReference>
<dbReference type="InterPro" id="IPR004852">
    <property type="entry name" value="Di-haem_cyt_c_peroxidsae"/>
</dbReference>
<evidence type="ECO:0000256" key="3">
    <source>
        <dbReference type="ARBA" id="ARBA00022723"/>
    </source>
</evidence>
<protein>
    <submittedName>
        <fullName evidence="11">Cytochrome c peroxidase</fullName>
    </submittedName>
</protein>
<keyword evidence="4" id="KW-0732">Signal</keyword>
<dbReference type="SUPFAM" id="SSF46626">
    <property type="entry name" value="Cytochrome c"/>
    <property type="match status" value="2"/>
</dbReference>
<feature type="binding site" description="covalent" evidence="8">
    <location>
        <position position="77"/>
    </location>
    <ligand>
        <name>heme c</name>
        <dbReference type="ChEBI" id="CHEBI:61717"/>
        <label>1</label>
    </ligand>
</feature>
<keyword evidence="3 9" id="KW-0479">Metal-binding</keyword>
<dbReference type="PANTHER" id="PTHR30600:SF10">
    <property type="entry name" value="BLL6722 PROTEIN"/>
    <property type="match status" value="1"/>
</dbReference>
<evidence type="ECO:0000256" key="8">
    <source>
        <dbReference type="PIRSR" id="PIRSR000294-1"/>
    </source>
</evidence>
<evidence type="ECO:0000256" key="6">
    <source>
        <dbReference type="ARBA" id="ARBA00023002"/>
    </source>
</evidence>
<dbReference type="InterPro" id="IPR009056">
    <property type="entry name" value="Cyt_c-like_dom"/>
</dbReference>
<dbReference type="STRING" id="1150368.SAMN02927921_01920"/>
<evidence type="ECO:0000256" key="7">
    <source>
        <dbReference type="ARBA" id="ARBA00023004"/>
    </source>
</evidence>
<dbReference type="PROSITE" id="PS51257">
    <property type="entry name" value="PROKAR_LIPOPROTEIN"/>
    <property type="match status" value="1"/>
</dbReference>
<dbReference type="PIRSF" id="PIRSF000294">
    <property type="entry name" value="Cytochrome-c_peroxidase"/>
    <property type="match status" value="1"/>
</dbReference>
<evidence type="ECO:0000313" key="11">
    <source>
        <dbReference type="EMBL" id="SFW49608.1"/>
    </source>
</evidence>
<keyword evidence="7 9" id="KW-0408">Iron</keyword>
<evidence type="ECO:0000256" key="4">
    <source>
        <dbReference type="ARBA" id="ARBA00022729"/>
    </source>
</evidence>
<evidence type="ECO:0000259" key="10">
    <source>
        <dbReference type="PROSITE" id="PS51007"/>
    </source>
</evidence>
<feature type="binding site" description="covalent" evidence="8">
    <location>
        <position position="220"/>
    </location>
    <ligand>
        <name>heme c</name>
        <dbReference type="ChEBI" id="CHEBI:61717"/>
        <label>2</label>
    </ligand>
</feature>
<feature type="binding site" description="covalent" evidence="8">
    <location>
        <position position="80"/>
    </location>
    <ligand>
        <name>heme c</name>
        <dbReference type="ChEBI" id="CHEBI:61717"/>
        <label>1</label>
    </ligand>
</feature>
<keyword evidence="6" id="KW-0560">Oxidoreductase</keyword>
<dbReference type="RefSeq" id="WP_072317149.1">
    <property type="nucleotide sequence ID" value="NZ_FPJE01000009.1"/>
</dbReference>
<feature type="domain" description="Cytochrome c" evidence="10">
    <location>
        <begin position="207"/>
        <end position="338"/>
    </location>
</feature>
<keyword evidence="11" id="KW-0575">Peroxidase</keyword>
<dbReference type="AlphaFoldDB" id="A0A1K1PPJ5"/>
<dbReference type="InterPro" id="IPR051395">
    <property type="entry name" value="Cytochrome_c_Peroxidase/MauG"/>
</dbReference>
<dbReference type="InterPro" id="IPR026259">
    <property type="entry name" value="MauG/Cytc_peroxidase"/>
</dbReference>
<keyword evidence="5" id="KW-0574">Periplasm</keyword>
<organism evidence="11 12">
    <name type="scientific">Sinomicrobium oceani</name>
    <dbReference type="NCBI Taxonomy" id="1150368"/>
    <lineage>
        <taxon>Bacteria</taxon>
        <taxon>Pseudomonadati</taxon>
        <taxon>Bacteroidota</taxon>
        <taxon>Flavobacteriia</taxon>
        <taxon>Flavobacteriales</taxon>
        <taxon>Flavobacteriaceae</taxon>
        <taxon>Sinomicrobium</taxon>
    </lineage>
</organism>
<dbReference type="InterPro" id="IPR036909">
    <property type="entry name" value="Cyt_c-like_dom_sf"/>
</dbReference>